<dbReference type="AlphaFoldDB" id="A0AAW2ZKB2"/>
<evidence type="ECO:0000313" key="4">
    <source>
        <dbReference type="Proteomes" id="UP001431209"/>
    </source>
</evidence>
<dbReference type="Pfam" id="PF00498">
    <property type="entry name" value="FHA"/>
    <property type="match status" value="1"/>
</dbReference>
<dbReference type="SUPFAM" id="SSF49879">
    <property type="entry name" value="SMAD/FHA domain"/>
    <property type="match status" value="1"/>
</dbReference>
<dbReference type="CDD" id="cd00060">
    <property type="entry name" value="FHA"/>
    <property type="match status" value="1"/>
</dbReference>
<dbReference type="Proteomes" id="UP001431209">
    <property type="component" value="Unassembled WGS sequence"/>
</dbReference>
<feature type="domain" description="FHA" evidence="2">
    <location>
        <begin position="40"/>
        <end position="106"/>
    </location>
</feature>
<comment type="caution">
    <text evidence="3">The sequence shown here is derived from an EMBL/GenBank/DDBJ whole genome shotgun (WGS) entry which is preliminary data.</text>
</comment>
<evidence type="ECO:0000256" key="1">
    <source>
        <dbReference type="SAM" id="MobiDB-lite"/>
    </source>
</evidence>
<feature type="region of interest" description="Disordered" evidence="1">
    <location>
        <begin position="123"/>
        <end position="152"/>
    </location>
</feature>
<dbReference type="Gene3D" id="2.60.200.20">
    <property type="match status" value="1"/>
</dbReference>
<sequence>MTDHKSEGSEGEDVALFTIGLFNLRGAEYKKIPIYELPFTFGSADDCNLVIKNNEDILSEHATITSAKEKEQNNSFIIKCSGEVHINAEKIKKTKKLSSGDTLLIGPMKNHKKFMFYLGDQSEDEEQQAGTATKEPQEANTPTKAKKRENNQVEKTFIEFLAEEIKNKKHHPSDVSS</sequence>
<evidence type="ECO:0000259" key="2">
    <source>
        <dbReference type="Pfam" id="PF00498"/>
    </source>
</evidence>
<organism evidence="3 4">
    <name type="scientific">Acrasis kona</name>
    <dbReference type="NCBI Taxonomy" id="1008807"/>
    <lineage>
        <taxon>Eukaryota</taxon>
        <taxon>Discoba</taxon>
        <taxon>Heterolobosea</taxon>
        <taxon>Tetramitia</taxon>
        <taxon>Eutetramitia</taxon>
        <taxon>Acrasidae</taxon>
        <taxon>Acrasis</taxon>
    </lineage>
</organism>
<accession>A0AAW2ZKB2</accession>
<dbReference type="InterPro" id="IPR000253">
    <property type="entry name" value="FHA_dom"/>
</dbReference>
<keyword evidence="4" id="KW-1185">Reference proteome</keyword>
<reference evidence="3 4" key="1">
    <citation type="submission" date="2024-03" db="EMBL/GenBank/DDBJ databases">
        <title>The Acrasis kona genome and developmental transcriptomes reveal deep origins of eukaryotic multicellular pathways.</title>
        <authorList>
            <person name="Sheikh S."/>
            <person name="Fu C.-J."/>
            <person name="Brown M.W."/>
            <person name="Baldauf S.L."/>
        </authorList>
    </citation>
    <scope>NUCLEOTIDE SEQUENCE [LARGE SCALE GENOMIC DNA]</scope>
    <source>
        <strain evidence="3 4">ATCC MYA-3509</strain>
    </source>
</reference>
<name>A0AAW2ZKB2_9EUKA</name>
<proteinExistence type="predicted"/>
<gene>
    <name evidence="3" type="ORF">AKO1_006614</name>
</gene>
<dbReference type="InterPro" id="IPR008984">
    <property type="entry name" value="SMAD_FHA_dom_sf"/>
</dbReference>
<dbReference type="EMBL" id="JAOPGA020001656">
    <property type="protein sequence ID" value="KAL0490241.1"/>
    <property type="molecule type" value="Genomic_DNA"/>
</dbReference>
<evidence type="ECO:0000313" key="3">
    <source>
        <dbReference type="EMBL" id="KAL0490241.1"/>
    </source>
</evidence>
<protein>
    <submittedName>
        <fullName evidence="3">Chfr</fullName>
    </submittedName>
</protein>